<keyword evidence="4" id="KW-0540">Nuclease</keyword>
<reference evidence="5" key="1">
    <citation type="journal article" date="2019" name="Int. J. Syst. Evol. Microbiol.">
        <title>The Global Catalogue of Microorganisms (GCM) 10K type strain sequencing project: providing services to taxonomists for standard genome sequencing and annotation.</title>
        <authorList>
            <consortium name="The Broad Institute Genomics Platform"/>
            <consortium name="The Broad Institute Genome Sequencing Center for Infectious Disease"/>
            <person name="Wu L."/>
            <person name="Ma J."/>
        </authorList>
    </citation>
    <scope>NUCLEOTIDE SEQUENCE [LARGE SCALE GENOMIC DNA]</scope>
    <source>
        <strain evidence="5">CCM 8951</strain>
    </source>
</reference>
<keyword evidence="2" id="KW-0812">Transmembrane</keyword>
<feature type="transmembrane region" description="Helical" evidence="2">
    <location>
        <begin position="12"/>
        <end position="30"/>
    </location>
</feature>
<organism evidence="4 5">
    <name type="scientific">Lapidilactobacillus mulanensis</name>
    <dbReference type="NCBI Taxonomy" id="2485999"/>
    <lineage>
        <taxon>Bacteria</taxon>
        <taxon>Bacillati</taxon>
        <taxon>Bacillota</taxon>
        <taxon>Bacilli</taxon>
        <taxon>Lactobacillales</taxon>
        <taxon>Lactobacillaceae</taxon>
        <taxon>Lapidilactobacillus</taxon>
    </lineage>
</organism>
<evidence type="ECO:0000313" key="5">
    <source>
        <dbReference type="Proteomes" id="UP001597244"/>
    </source>
</evidence>
<keyword evidence="2" id="KW-1133">Transmembrane helix</keyword>
<dbReference type="InterPro" id="IPR044927">
    <property type="entry name" value="Endonuclea_NS_2"/>
</dbReference>
<keyword evidence="4" id="KW-0255">Endonuclease</keyword>
<protein>
    <submittedName>
        <fullName evidence="4">DNA/RNA non-specific endonuclease</fullName>
    </submittedName>
</protein>
<sequence>MAKRRRSRKKQLSLPAVLIVIIAAAIGLLARDPSNYQTQNSNSSSTNSSALTSSQVAQEAPTADGQTQTDANSSQSKLAELTFDQQQIIAVNNNKPTFSASDLSFSRGSWDRYSDLDSLNRVGVADAMLGRDIMPTADRERLYIEPTGWQNRKITINGHSDYLYNRCHLIGYQLTGQNNNAKNLMTGTRSLNDPGMTYYENTVAQYLKQTTHHVRYQVRPIFRGDELVARGIQMMAQSVEDDKISFNVYIFNIQTNYVIDYQTGNSSNAK</sequence>
<dbReference type="Proteomes" id="UP001597244">
    <property type="component" value="Unassembled WGS sequence"/>
</dbReference>
<dbReference type="Gene3D" id="3.40.570.10">
    <property type="entry name" value="Extracellular Endonuclease, subunit A"/>
    <property type="match status" value="1"/>
</dbReference>
<name>A0ABW4DQJ0_9LACO</name>
<evidence type="ECO:0000259" key="3">
    <source>
        <dbReference type="Pfam" id="PF13930"/>
    </source>
</evidence>
<dbReference type="EMBL" id="JBHTOF010000092">
    <property type="protein sequence ID" value="MFD1465983.1"/>
    <property type="molecule type" value="Genomic_DNA"/>
</dbReference>
<proteinExistence type="predicted"/>
<feature type="region of interest" description="Disordered" evidence="1">
    <location>
        <begin position="36"/>
        <end position="75"/>
    </location>
</feature>
<gene>
    <name evidence="4" type="ORF">ACFQ4L_07900</name>
</gene>
<dbReference type="Pfam" id="PF13930">
    <property type="entry name" value="Endonuclea_NS_2"/>
    <property type="match status" value="1"/>
</dbReference>
<dbReference type="GO" id="GO:0004519">
    <property type="term" value="F:endonuclease activity"/>
    <property type="evidence" value="ECO:0007669"/>
    <property type="project" value="UniProtKB-KW"/>
</dbReference>
<feature type="compositionally biased region" description="Low complexity" evidence="1">
    <location>
        <begin position="36"/>
        <end position="55"/>
    </location>
</feature>
<keyword evidence="2" id="KW-0472">Membrane</keyword>
<evidence type="ECO:0000256" key="1">
    <source>
        <dbReference type="SAM" id="MobiDB-lite"/>
    </source>
</evidence>
<feature type="domain" description="Type VII secretion system protein EssD-like" evidence="3">
    <location>
        <begin position="106"/>
        <end position="238"/>
    </location>
</feature>
<comment type="caution">
    <text evidence="4">The sequence shown here is derived from an EMBL/GenBank/DDBJ whole genome shotgun (WGS) entry which is preliminary data.</text>
</comment>
<dbReference type="RefSeq" id="WP_125578356.1">
    <property type="nucleotide sequence ID" value="NZ_JBHTOF010000092.1"/>
</dbReference>
<evidence type="ECO:0000256" key="2">
    <source>
        <dbReference type="SAM" id="Phobius"/>
    </source>
</evidence>
<keyword evidence="5" id="KW-1185">Reference proteome</keyword>
<dbReference type="InterPro" id="IPR044929">
    <property type="entry name" value="DNA/RNA_non-sp_Endonuclease_sf"/>
</dbReference>
<evidence type="ECO:0000313" key="4">
    <source>
        <dbReference type="EMBL" id="MFD1465983.1"/>
    </source>
</evidence>
<keyword evidence="4" id="KW-0378">Hydrolase</keyword>
<accession>A0ABW4DQJ0</accession>
<feature type="compositionally biased region" description="Polar residues" evidence="1">
    <location>
        <begin position="64"/>
        <end position="75"/>
    </location>
</feature>